<feature type="chain" id="PRO_5035935685" description="SET domain-containing protein" evidence="1">
    <location>
        <begin position="17"/>
        <end position="190"/>
    </location>
</feature>
<keyword evidence="4" id="KW-1185">Reference proteome</keyword>
<evidence type="ECO:0000313" key="3">
    <source>
        <dbReference type="EMBL" id="KAG0580211.1"/>
    </source>
</evidence>
<gene>
    <name evidence="3" type="ORF">KC19_4G156800</name>
</gene>
<dbReference type="PROSITE" id="PS50280">
    <property type="entry name" value="SET"/>
    <property type="match status" value="1"/>
</dbReference>
<evidence type="ECO:0000313" key="4">
    <source>
        <dbReference type="Proteomes" id="UP000822688"/>
    </source>
</evidence>
<feature type="signal peptide" evidence="1">
    <location>
        <begin position="1"/>
        <end position="16"/>
    </location>
</feature>
<dbReference type="SUPFAM" id="SSF82199">
    <property type="entry name" value="SET domain"/>
    <property type="match status" value="1"/>
</dbReference>
<proteinExistence type="predicted"/>
<dbReference type="EMBL" id="CM026424">
    <property type="protein sequence ID" value="KAG0580211.1"/>
    <property type="molecule type" value="Genomic_DNA"/>
</dbReference>
<dbReference type="Proteomes" id="UP000822688">
    <property type="component" value="Chromosome 4"/>
</dbReference>
<dbReference type="InterPro" id="IPR046341">
    <property type="entry name" value="SET_dom_sf"/>
</dbReference>
<sequence length="190" mass="21417">MIQLLLYAEIIGATFSITSLTSEQPRSNNTPVPDLYEVFCTPYTTEEVARGVRAKQNIARGVLVEVAHCIRIPREEYVHHLRYSVLEHYLYVGRDGGMLMALGVGSLFNHSQQPNLNYTVDHDQLIISYRAARDIAAQEELTITYGSSSKLWFVDRSMDSVESSRISMLHEDLDDEAGFLGAFQLDNGSR</sequence>
<organism evidence="3 4">
    <name type="scientific">Ceratodon purpureus</name>
    <name type="common">Fire moss</name>
    <name type="synonym">Dicranum purpureum</name>
    <dbReference type="NCBI Taxonomy" id="3225"/>
    <lineage>
        <taxon>Eukaryota</taxon>
        <taxon>Viridiplantae</taxon>
        <taxon>Streptophyta</taxon>
        <taxon>Embryophyta</taxon>
        <taxon>Bryophyta</taxon>
        <taxon>Bryophytina</taxon>
        <taxon>Bryopsida</taxon>
        <taxon>Dicranidae</taxon>
        <taxon>Pseudoditrichales</taxon>
        <taxon>Ditrichaceae</taxon>
        <taxon>Ceratodon</taxon>
    </lineage>
</organism>
<evidence type="ECO:0000259" key="2">
    <source>
        <dbReference type="PROSITE" id="PS50280"/>
    </source>
</evidence>
<protein>
    <recommendedName>
        <fullName evidence="2">SET domain-containing protein</fullName>
    </recommendedName>
</protein>
<dbReference type="Gene3D" id="2.170.270.10">
    <property type="entry name" value="SET domain"/>
    <property type="match status" value="1"/>
</dbReference>
<dbReference type="InterPro" id="IPR001214">
    <property type="entry name" value="SET_dom"/>
</dbReference>
<reference evidence="3" key="1">
    <citation type="submission" date="2020-06" db="EMBL/GenBank/DDBJ databases">
        <title>WGS assembly of Ceratodon purpureus strain R40.</title>
        <authorList>
            <person name="Carey S.B."/>
            <person name="Jenkins J."/>
            <person name="Shu S."/>
            <person name="Lovell J.T."/>
            <person name="Sreedasyam A."/>
            <person name="Maumus F."/>
            <person name="Tiley G.P."/>
            <person name="Fernandez-Pozo N."/>
            <person name="Barry K."/>
            <person name="Chen C."/>
            <person name="Wang M."/>
            <person name="Lipzen A."/>
            <person name="Daum C."/>
            <person name="Saski C.A."/>
            <person name="Payton A.C."/>
            <person name="Mcbreen J.C."/>
            <person name="Conrad R.E."/>
            <person name="Kollar L.M."/>
            <person name="Olsson S."/>
            <person name="Huttunen S."/>
            <person name="Landis J.B."/>
            <person name="Wickett N.J."/>
            <person name="Johnson M.G."/>
            <person name="Rensing S.A."/>
            <person name="Grimwood J."/>
            <person name="Schmutz J."/>
            <person name="Mcdaniel S.F."/>
        </authorList>
    </citation>
    <scope>NUCLEOTIDE SEQUENCE</scope>
    <source>
        <strain evidence="3">R40</strain>
    </source>
</reference>
<feature type="domain" description="SET" evidence="2">
    <location>
        <begin position="34"/>
        <end position="146"/>
    </location>
</feature>
<accession>A0A8T0IBL3</accession>
<comment type="caution">
    <text evidence="3">The sequence shown here is derived from an EMBL/GenBank/DDBJ whole genome shotgun (WGS) entry which is preliminary data.</text>
</comment>
<keyword evidence="1" id="KW-0732">Signal</keyword>
<name>A0A8T0IBL3_CERPU</name>
<evidence type="ECO:0000256" key="1">
    <source>
        <dbReference type="SAM" id="SignalP"/>
    </source>
</evidence>
<dbReference type="CDD" id="cd10540">
    <property type="entry name" value="SET_SpSet7-like"/>
    <property type="match status" value="1"/>
</dbReference>
<dbReference type="AlphaFoldDB" id="A0A8T0IBL3"/>
<dbReference type="Pfam" id="PF00856">
    <property type="entry name" value="SET"/>
    <property type="match status" value="1"/>
</dbReference>